<dbReference type="EMBL" id="CP042906">
    <property type="protein sequence ID" value="QEX18174.1"/>
    <property type="molecule type" value="Genomic_DNA"/>
</dbReference>
<dbReference type="PANTHER" id="PTHR45772">
    <property type="entry name" value="CONSERVED COMPONENT OF ABC TRANSPORTER FOR NATURAL AMINO ACIDS-RELATED"/>
    <property type="match status" value="1"/>
</dbReference>
<evidence type="ECO:0000256" key="1">
    <source>
        <dbReference type="ARBA" id="ARBA00022448"/>
    </source>
</evidence>
<dbReference type="PANTHER" id="PTHR45772:SF7">
    <property type="entry name" value="AMINO ACID ABC TRANSPORTER ATP-BINDING PROTEIN"/>
    <property type="match status" value="1"/>
</dbReference>
<dbReference type="Gene3D" id="3.40.50.300">
    <property type="entry name" value="P-loop containing nucleotide triphosphate hydrolases"/>
    <property type="match status" value="1"/>
</dbReference>
<proteinExistence type="predicted"/>
<dbReference type="RefSeq" id="WP_151178360.1">
    <property type="nucleotide sequence ID" value="NZ_CP042906.1"/>
</dbReference>
<keyword evidence="3 5" id="KW-0067">ATP-binding</keyword>
<keyword evidence="2" id="KW-0547">Nucleotide-binding</keyword>
<protein>
    <submittedName>
        <fullName evidence="5">ABC transporter ATP-binding protein</fullName>
    </submittedName>
</protein>
<dbReference type="GO" id="GO:1903806">
    <property type="term" value="P:L-isoleucine import across plasma membrane"/>
    <property type="evidence" value="ECO:0007669"/>
    <property type="project" value="TreeGrafter"/>
</dbReference>
<evidence type="ECO:0000256" key="3">
    <source>
        <dbReference type="ARBA" id="ARBA00022840"/>
    </source>
</evidence>
<dbReference type="PROSITE" id="PS50893">
    <property type="entry name" value="ABC_TRANSPORTER_2"/>
    <property type="match status" value="1"/>
</dbReference>
<dbReference type="OrthoDB" id="9806149at2"/>
<dbReference type="Proteomes" id="UP000326202">
    <property type="component" value="Chromosome"/>
</dbReference>
<evidence type="ECO:0000313" key="5">
    <source>
        <dbReference type="EMBL" id="QEX18174.1"/>
    </source>
</evidence>
<dbReference type="Pfam" id="PF00005">
    <property type="entry name" value="ABC_tran"/>
    <property type="match status" value="1"/>
</dbReference>
<dbReference type="GO" id="GO:0016887">
    <property type="term" value="F:ATP hydrolysis activity"/>
    <property type="evidence" value="ECO:0007669"/>
    <property type="project" value="InterPro"/>
</dbReference>
<evidence type="ECO:0000256" key="2">
    <source>
        <dbReference type="ARBA" id="ARBA00022741"/>
    </source>
</evidence>
<keyword evidence="6" id="KW-1185">Reference proteome</keyword>
<dbReference type="InterPro" id="IPR051120">
    <property type="entry name" value="ABC_AA/LPS_Transport"/>
</dbReference>
<dbReference type="GO" id="GO:0042941">
    <property type="term" value="P:D-alanine transmembrane transport"/>
    <property type="evidence" value="ECO:0007669"/>
    <property type="project" value="TreeGrafter"/>
</dbReference>
<evidence type="ECO:0000313" key="6">
    <source>
        <dbReference type="Proteomes" id="UP000326202"/>
    </source>
</evidence>
<evidence type="ECO:0000259" key="4">
    <source>
        <dbReference type="PROSITE" id="PS50893"/>
    </source>
</evidence>
<dbReference type="GO" id="GO:0015808">
    <property type="term" value="P:L-alanine transport"/>
    <property type="evidence" value="ECO:0007669"/>
    <property type="project" value="TreeGrafter"/>
</dbReference>
<dbReference type="GO" id="GO:0005524">
    <property type="term" value="F:ATP binding"/>
    <property type="evidence" value="ECO:0007669"/>
    <property type="project" value="UniProtKB-KW"/>
</dbReference>
<dbReference type="InterPro" id="IPR003439">
    <property type="entry name" value="ABC_transporter-like_ATP-bd"/>
</dbReference>
<dbReference type="GO" id="GO:0015192">
    <property type="term" value="F:L-phenylalanine transmembrane transporter activity"/>
    <property type="evidence" value="ECO:0007669"/>
    <property type="project" value="TreeGrafter"/>
</dbReference>
<dbReference type="AlphaFoldDB" id="A0A5J6MLB5"/>
<dbReference type="GO" id="GO:0005304">
    <property type="term" value="F:L-valine transmembrane transporter activity"/>
    <property type="evidence" value="ECO:0007669"/>
    <property type="project" value="TreeGrafter"/>
</dbReference>
<organism evidence="5 6">
    <name type="scientific">Hypericibacter terrae</name>
    <dbReference type="NCBI Taxonomy" id="2602015"/>
    <lineage>
        <taxon>Bacteria</taxon>
        <taxon>Pseudomonadati</taxon>
        <taxon>Pseudomonadota</taxon>
        <taxon>Alphaproteobacteria</taxon>
        <taxon>Rhodospirillales</taxon>
        <taxon>Dongiaceae</taxon>
        <taxon>Hypericibacter</taxon>
    </lineage>
</organism>
<sequence length="239" mass="25692">MLSVQGVSKSFGGVHALRDVTVACGAAEILGLIGPNGAGKSTLVNAISGVLRPSRGSISLGDEDLTGRGPEHAARQGVGRTFQNLRLFPFMTARQNVEVAHITCRRHRPETAAAIDVDALMAEYGLDVVAERPAGTLPYGQQRRLEIVRALALGPRLLLLDEPAAGLNDYESEELAHAVQRIRDRTQAALIVIDHDLRFIMSVCDRICVLDMGEVVAIDVPGAIRANPKVIDIYLGQMN</sequence>
<dbReference type="SMART" id="SM00382">
    <property type="entry name" value="AAA"/>
    <property type="match status" value="1"/>
</dbReference>
<accession>A0A5J6MLB5</accession>
<dbReference type="GO" id="GO:1903805">
    <property type="term" value="P:L-valine import across plasma membrane"/>
    <property type="evidence" value="ECO:0007669"/>
    <property type="project" value="TreeGrafter"/>
</dbReference>
<dbReference type="InterPro" id="IPR027417">
    <property type="entry name" value="P-loop_NTPase"/>
</dbReference>
<keyword evidence="1" id="KW-0813">Transport</keyword>
<dbReference type="InterPro" id="IPR003593">
    <property type="entry name" value="AAA+_ATPase"/>
</dbReference>
<feature type="domain" description="ABC transporter" evidence="4">
    <location>
        <begin position="2"/>
        <end position="237"/>
    </location>
</feature>
<dbReference type="GO" id="GO:0005886">
    <property type="term" value="C:plasma membrane"/>
    <property type="evidence" value="ECO:0007669"/>
    <property type="project" value="TreeGrafter"/>
</dbReference>
<gene>
    <name evidence="5" type="ORF">FRZ44_34780</name>
</gene>
<dbReference type="KEGG" id="htq:FRZ44_34780"/>
<dbReference type="SUPFAM" id="SSF52540">
    <property type="entry name" value="P-loop containing nucleoside triphosphate hydrolases"/>
    <property type="match status" value="1"/>
</dbReference>
<name>A0A5J6MLB5_9PROT</name>
<reference evidence="5 6" key="1">
    <citation type="submission" date="2019-08" db="EMBL/GenBank/DDBJ databases">
        <title>Hyperibacter terrae gen. nov., sp. nov. and Hyperibacter viscosus sp. nov., two new members in the family Rhodospirillaceae isolated from the rhizosphere of Hypericum perforatum.</title>
        <authorList>
            <person name="Noviana Z."/>
        </authorList>
    </citation>
    <scope>NUCLEOTIDE SEQUENCE [LARGE SCALE GENOMIC DNA]</scope>
    <source>
        <strain evidence="5 6">R5913</strain>
    </source>
</reference>
<dbReference type="GO" id="GO:0015188">
    <property type="term" value="F:L-isoleucine transmembrane transporter activity"/>
    <property type="evidence" value="ECO:0007669"/>
    <property type="project" value="TreeGrafter"/>
</dbReference>